<feature type="transmembrane region" description="Helical" evidence="10">
    <location>
        <begin position="478"/>
        <end position="497"/>
    </location>
</feature>
<feature type="transmembrane region" description="Helical" evidence="10">
    <location>
        <begin position="798"/>
        <end position="820"/>
    </location>
</feature>
<dbReference type="AlphaFoldDB" id="A0AAD7QXU6"/>
<feature type="transmembrane region" description="Helical" evidence="10">
    <location>
        <begin position="769"/>
        <end position="786"/>
    </location>
</feature>
<dbReference type="GeneID" id="80885321"/>
<feature type="transmembrane region" description="Helical" evidence="10">
    <location>
        <begin position="605"/>
        <end position="626"/>
    </location>
</feature>
<accession>A0AAD7QXU6</accession>
<evidence type="ECO:0000313" key="11">
    <source>
        <dbReference type="EMBL" id="KAJ8103424.1"/>
    </source>
</evidence>
<evidence type="ECO:0000256" key="4">
    <source>
        <dbReference type="ARBA" id="ARBA00022692"/>
    </source>
</evidence>
<name>A0AAD7QXU6_9ASCO</name>
<dbReference type="NCBIfam" id="TIGR00728">
    <property type="entry name" value="OPT_sfam"/>
    <property type="match status" value="1"/>
</dbReference>
<evidence type="ECO:0000256" key="3">
    <source>
        <dbReference type="ARBA" id="ARBA00022448"/>
    </source>
</evidence>
<evidence type="ECO:0000313" key="12">
    <source>
        <dbReference type="Proteomes" id="UP001217417"/>
    </source>
</evidence>
<dbReference type="InterPro" id="IPR004813">
    <property type="entry name" value="OPT"/>
</dbReference>
<keyword evidence="12" id="KW-1185">Reference proteome</keyword>
<keyword evidence="7 10" id="KW-1133">Transmembrane helix</keyword>
<feature type="transmembrane region" description="Helical" evidence="10">
    <location>
        <begin position="267"/>
        <end position="288"/>
    </location>
</feature>
<evidence type="ECO:0000256" key="6">
    <source>
        <dbReference type="ARBA" id="ARBA00022927"/>
    </source>
</evidence>
<reference evidence="11" key="1">
    <citation type="submission" date="2023-03" db="EMBL/GenBank/DDBJ databases">
        <title>Near-Complete genome sequence of Lipomyces tetrasporous NRRL Y-64009, an oleaginous yeast capable of growing on lignocellulosic hydrolysates.</title>
        <authorList>
            <consortium name="Lawrence Berkeley National Laboratory"/>
            <person name="Jagtap S.S."/>
            <person name="Liu J.-J."/>
            <person name="Walukiewicz H.E."/>
            <person name="Pangilinan J."/>
            <person name="Lipzen A."/>
            <person name="Ahrendt S."/>
            <person name="Koriabine M."/>
            <person name="Cobaugh K."/>
            <person name="Salamov A."/>
            <person name="Yoshinaga Y."/>
            <person name="Ng V."/>
            <person name="Daum C."/>
            <person name="Grigoriev I.V."/>
            <person name="Slininger P.J."/>
            <person name="Dien B.S."/>
            <person name="Jin Y.-S."/>
            <person name="Rao C.V."/>
        </authorList>
    </citation>
    <scope>NUCLEOTIDE SEQUENCE</scope>
    <source>
        <strain evidence="11">NRRL Y-64009</strain>
    </source>
</reference>
<comment type="similarity">
    <text evidence="2">Belongs to the oligopeptide OPT transporter family.</text>
</comment>
<protein>
    <submittedName>
        <fullName evidence="11">OPT oligopeptide transporter protein-domain-containing protein</fullName>
    </submittedName>
</protein>
<evidence type="ECO:0000256" key="9">
    <source>
        <dbReference type="SAM" id="MobiDB-lite"/>
    </source>
</evidence>
<gene>
    <name evidence="11" type="ORF">POJ06DRAFT_284223</name>
</gene>
<comment type="caution">
    <text evidence="11">The sequence shown here is derived from an EMBL/GenBank/DDBJ whole genome shotgun (WGS) entry which is preliminary data.</text>
</comment>
<dbReference type="RefSeq" id="XP_056046874.1">
    <property type="nucleotide sequence ID" value="XM_056190155.1"/>
</dbReference>
<evidence type="ECO:0000256" key="7">
    <source>
        <dbReference type="ARBA" id="ARBA00022989"/>
    </source>
</evidence>
<feature type="transmembrane region" description="Helical" evidence="10">
    <location>
        <begin position="332"/>
        <end position="351"/>
    </location>
</feature>
<dbReference type="GO" id="GO:0035673">
    <property type="term" value="F:oligopeptide transmembrane transporter activity"/>
    <property type="evidence" value="ECO:0007669"/>
    <property type="project" value="InterPro"/>
</dbReference>
<evidence type="ECO:0000256" key="1">
    <source>
        <dbReference type="ARBA" id="ARBA00004141"/>
    </source>
</evidence>
<organism evidence="11 12">
    <name type="scientific">Lipomyces tetrasporus</name>
    <dbReference type="NCBI Taxonomy" id="54092"/>
    <lineage>
        <taxon>Eukaryota</taxon>
        <taxon>Fungi</taxon>
        <taxon>Dikarya</taxon>
        <taxon>Ascomycota</taxon>
        <taxon>Saccharomycotina</taxon>
        <taxon>Lipomycetes</taxon>
        <taxon>Lipomycetales</taxon>
        <taxon>Lipomycetaceae</taxon>
        <taxon>Lipomyces</taxon>
    </lineage>
</organism>
<evidence type="ECO:0000256" key="2">
    <source>
        <dbReference type="ARBA" id="ARBA00008807"/>
    </source>
</evidence>
<evidence type="ECO:0000256" key="5">
    <source>
        <dbReference type="ARBA" id="ARBA00022856"/>
    </source>
</evidence>
<keyword evidence="8 10" id="KW-0472">Membrane</keyword>
<keyword evidence="3" id="KW-0813">Transport</keyword>
<dbReference type="PANTHER" id="PTHR22601">
    <property type="entry name" value="ISP4 LIKE PROTEIN"/>
    <property type="match status" value="1"/>
</dbReference>
<feature type="compositionally biased region" description="Low complexity" evidence="9">
    <location>
        <begin position="16"/>
        <end position="26"/>
    </location>
</feature>
<keyword evidence="5" id="KW-0571">Peptide transport</keyword>
<keyword evidence="4 10" id="KW-0812">Transmembrane</keyword>
<feature type="transmembrane region" description="Helical" evidence="10">
    <location>
        <begin position="722"/>
        <end position="740"/>
    </location>
</feature>
<keyword evidence="6" id="KW-0653">Protein transport</keyword>
<evidence type="ECO:0000256" key="10">
    <source>
        <dbReference type="SAM" id="Phobius"/>
    </source>
</evidence>
<dbReference type="GO" id="GO:0015031">
    <property type="term" value="P:protein transport"/>
    <property type="evidence" value="ECO:0007669"/>
    <property type="project" value="UniProtKB-KW"/>
</dbReference>
<feature type="transmembrane region" description="Helical" evidence="10">
    <location>
        <begin position="545"/>
        <end position="565"/>
    </location>
</feature>
<dbReference type="GO" id="GO:0016020">
    <property type="term" value="C:membrane"/>
    <property type="evidence" value="ECO:0007669"/>
    <property type="project" value="UniProtKB-SubCell"/>
</dbReference>
<comment type="subcellular location">
    <subcellularLocation>
        <location evidence="1">Membrane</location>
        <topology evidence="1">Multi-pass membrane protein</topology>
    </subcellularLocation>
</comment>
<dbReference type="EMBL" id="JARPMG010000001">
    <property type="protein sequence ID" value="KAJ8103424.1"/>
    <property type="molecule type" value="Genomic_DNA"/>
</dbReference>
<dbReference type="Proteomes" id="UP001217417">
    <property type="component" value="Unassembled WGS sequence"/>
</dbReference>
<evidence type="ECO:0000256" key="8">
    <source>
        <dbReference type="ARBA" id="ARBA00023136"/>
    </source>
</evidence>
<sequence>MTEYDEKKVGAIEVRTSSSEGETESTSLEKTDGTYIHYTDEDKDRVYDFMCTVGGLADNHPDDIEFLMEKMKTISAEDAFKVLTEAMEYHQEDVNFPEDAMAEIRLLLKGPEHSKMDQASYDLRLRFQATLIRFHSPYPEVRAVVRPTDDTSMPCETFRAYLIGGFWVCCASFINQMFHQRQPSIILNATVLQILIFPSGKFIARVLPHKKFTIWKWSLNLNPGPWSFKEQMFATIMTNIGAGSSNFFHYGLALRLPIFFGFEYVDFGFLLLMCIVTLFFGYGLAGMLRRYAVYPVKALWPQVLPILQLNKTLLIPETKQSINGWTISKYRFFCYSFIAMFLFFWLPNYLFTALSTFNWLTWIAPKNVKLAYVTGSRSGLGFNPWTSFDWSVVNYTTPLVLPFFSVANKFIGVLIGGLVVIAMYWSNYKYTGYFPPNNANVYDNHAKRYNVSRIYHDGHFDVDAYRNYSQTYIGAGQIMMLGAYYTMYTCAFAYILLNEWKVISKAMLGFAKSLKFWKRDKRSTYDQFHDPMSSMMLHYQEVPDLWYLAIMVGSLAIGIIGITVYPTGTPVWALIIIILLSIALVIPTIIISSMTGYLIPGDTLAVIVAGFMVPGNAAASIILRVFGYNTDDQAENFISDLKLAHYAKLPPRGVFRAQITATLMQSFITTGAITWLINSTPDLCTPNQPARLVCPFPNQLYSTTILLGVVGPRRTYDDMYPLLKYAFLFGALFGIGFWYVRKRYTKYLRHVHPVIILSGINRYGATYNLSYFTPGFYVGFIFNYFIRRRYLAWWSKYNYILTSGLTGGMAFSGILIFFSVQYKPKRLLWWGNTVSNAGVDGVGTASLYQAPLEGFGPPVGAWD</sequence>
<proteinExistence type="inferred from homology"/>
<feature type="transmembrane region" description="Helical" evidence="10">
    <location>
        <begin position="399"/>
        <end position="425"/>
    </location>
</feature>
<dbReference type="InterPro" id="IPR004648">
    <property type="entry name" value="Oligpept_transpt"/>
</dbReference>
<feature type="transmembrane region" description="Helical" evidence="10">
    <location>
        <begin position="572"/>
        <end position="599"/>
    </location>
</feature>
<feature type="region of interest" description="Disordered" evidence="9">
    <location>
        <begin position="1"/>
        <end position="28"/>
    </location>
</feature>
<feature type="compositionally biased region" description="Basic and acidic residues" evidence="9">
    <location>
        <begin position="1"/>
        <end position="10"/>
    </location>
</feature>
<dbReference type="NCBIfam" id="TIGR00727">
    <property type="entry name" value="ISP4_OPT"/>
    <property type="match status" value="1"/>
</dbReference>
<dbReference type="Pfam" id="PF03169">
    <property type="entry name" value="OPT"/>
    <property type="match status" value="1"/>
</dbReference>